<dbReference type="Proteomes" id="UP000183413">
    <property type="component" value="Unassembled WGS sequence"/>
</dbReference>
<dbReference type="eggNOG" id="COG3896">
    <property type="taxonomic scope" value="Bacteria"/>
</dbReference>
<dbReference type="GO" id="GO:0016740">
    <property type="term" value="F:transferase activity"/>
    <property type="evidence" value="ECO:0007669"/>
    <property type="project" value="UniProtKB-KW"/>
</dbReference>
<dbReference type="SUPFAM" id="SSF52540">
    <property type="entry name" value="P-loop containing nucleoside triphosphate hydrolases"/>
    <property type="match status" value="1"/>
</dbReference>
<dbReference type="Pfam" id="PF07931">
    <property type="entry name" value="CPT"/>
    <property type="match status" value="1"/>
</dbReference>
<evidence type="ECO:0000313" key="3">
    <source>
        <dbReference type="EMBL" id="SFO67772.1"/>
    </source>
</evidence>
<organism evidence="3 4">
    <name type="scientific">Actinomadura madurae</name>
    <dbReference type="NCBI Taxonomy" id="1993"/>
    <lineage>
        <taxon>Bacteria</taxon>
        <taxon>Bacillati</taxon>
        <taxon>Actinomycetota</taxon>
        <taxon>Actinomycetes</taxon>
        <taxon>Streptosporangiales</taxon>
        <taxon>Thermomonosporaceae</taxon>
        <taxon>Actinomadura</taxon>
    </lineage>
</organism>
<dbReference type="PIRSF" id="PIRSF007531">
    <property type="entry name" value="CPT"/>
    <property type="match status" value="1"/>
</dbReference>
<name>A0A1I5J4X1_9ACTN</name>
<dbReference type="EMBL" id="FOVH01000008">
    <property type="protein sequence ID" value="SFO67772.1"/>
    <property type="molecule type" value="Genomic_DNA"/>
</dbReference>
<protein>
    <submittedName>
        <fullName evidence="3">Chloramphenicol 3-O phosphotransferase</fullName>
    </submittedName>
</protein>
<feature type="active site" evidence="1">
    <location>
        <position position="48"/>
    </location>
</feature>
<dbReference type="InParanoid" id="A0A1I5J4X1"/>
<keyword evidence="4" id="KW-1185">Reference proteome</keyword>
<dbReference type="GO" id="GO:0005524">
    <property type="term" value="F:ATP binding"/>
    <property type="evidence" value="ECO:0007669"/>
    <property type="project" value="InterPro"/>
</dbReference>
<dbReference type="RefSeq" id="WP_075022218.1">
    <property type="nucleotide sequence ID" value="NZ_FOVH01000008.1"/>
</dbReference>
<dbReference type="InterPro" id="IPR027417">
    <property type="entry name" value="P-loop_NTPase"/>
</dbReference>
<gene>
    <name evidence="3" type="ORF">SAMN04489713_108317</name>
</gene>
<reference evidence="3 4" key="1">
    <citation type="submission" date="2016-10" db="EMBL/GenBank/DDBJ databases">
        <authorList>
            <person name="de Groot N.N."/>
        </authorList>
    </citation>
    <scope>NUCLEOTIDE SEQUENCE [LARGE SCALE GENOMIC DNA]</scope>
    <source>
        <strain evidence="3 4">DSM 43067</strain>
    </source>
</reference>
<dbReference type="Gene3D" id="3.40.50.300">
    <property type="entry name" value="P-loop containing nucleotide triphosphate hydrolases"/>
    <property type="match status" value="1"/>
</dbReference>
<sequence>MDSSDAIPDTGPGGTVILLNGPSSSGKSSIALELLDLLDGSWFHMPIDAFHAMRNERPLAGDALQAEIDRTAKGFHRAVAGMAAAGNNLVADYPLSRRWRLLDLLDLLVPDDTLLVGVRCPLPVLERREAERGDREPGLAARQFPEVHSHELHDLDVDTDTLSARQCAVQIREALEARPRPAAFTALRDNLLRP</sequence>
<evidence type="ECO:0000256" key="1">
    <source>
        <dbReference type="PIRSR" id="PIRSR007531-1"/>
    </source>
</evidence>
<evidence type="ECO:0000313" key="4">
    <source>
        <dbReference type="Proteomes" id="UP000183413"/>
    </source>
</evidence>
<dbReference type="STRING" id="1993.SAMN04489713_108317"/>
<keyword evidence="3" id="KW-0808">Transferase</keyword>
<dbReference type="AlphaFoldDB" id="A0A1I5J4X1"/>
<accession>A0A1I5J4X1</accession>
<dbReference type="OrthoDB" id="67453at2"/>
<dbReference type="InterPro" id="IPR012853">
    <property type="entry name" value="CPT"/>
</dbReference>
<evidence type="ECO:0000256" key="2">
    <source>
        <dbReference type="PIRSR" id="PIRSR007531-2"/>
    </source>
</evidence>
<proteinExistence type="predicted"/>
<feature type="binding site" evidence="2">
    <location>
        <begin position="21"/>
        <end position="28"/>
    </location>
    <ligand>
        <name>ATP</name>
        <dbReference type="ChEBI" id="CHEBI:30616"/>
    </ligand>
</feature>